<dbReference type="Pfam" id="PF01138">
    <property type="entry name" value="RNase_PH"/>
    <property type="match status" value="1"/>
</dbReference>
<dbReference type="Pfam" id="PF03725">
    <property type="entry name" value="RNase_PH_C"/>
    <property type="match status" value="1"/>
</dbReference>
<dbReference type="SUPFAM" id="SSF54211">
    <property type="entry name" value="Ribosomal protein S5 domain 2-like"/>
    <property type="match status" value="1"/>
</dbReference>
<dbReference type="Gene3D" id="3.30.230.70">
    <property type="entry name" value="GHMP Kinase, N-terminal domain"/>
    <property type="match status" value="1"/>
</dbReference>
<dbReference type="GO" id="GO:0005730">
    <property type="term" value="C:nucleolus"/>
    <property type="evidence" value="ECO:0007669"/>
    <property type="project" value="UniProtKB-SubCell"/>
</dbReference>
<dbReference type="PANTHER" id="PTHR11953:SF0">
    <property type="entry name" value="EXOSOME COMPLEX COMPONENT RRP41"/>
    <property type="match status" value="1"/>
</dbReference>
<dbReference type="GO" id="GO:0000176">
    <property type="term" value="C:nuclear exosome (RNase complex)"/>
    <property type="evidence" value="ECO:0007669"/>
    <property type="project" value="UniProtKB-ARBA"/>
</dbReference>
<dbReference type="InterPro" id="IPR027408">
    <property type="entry name" value="PNPase/RNase_PH_dom_sf"/>
</dbReference>
<dbReference type="GO" id="GO:0071028">
    <property type="term" value="P:nuclear mRNA surveillance"/>
    <property type="evidence" value="ECO:0007669"/>
    <property type="project" value="TreeGrafter"/>
</dbReference>
<evidence type="ECO:0000256" key="4">
    <source>
        <dbReference type="ARBA" id="ARBA00022490"/>
    </source>
</evidence>
<protein>
    <recommendedName>
        <fullName evidence="7">Ribosomal RNA-processing protein 41</fullName>
    </recommendedName>
</protein>
<keyword evidence="4" id="KW-0963">Cytoplasm</keyword>
<keyword evidence="5" id="KW-0271">Exosome</keyword>
<dbReference type="OrthoDB" id="437922at2759"/>
<gene>
    <name evidence="10" type="ORF">B0T11DRAFT_310049</name>
</gene>
<sequence>MPLEPEVFAAAGFRSSGRRFHEMRVFAPQIRTQLASDGSSRLDMGLTKVWCTVAGPREPIRRGVKSEQTKGASVDVKISIMASSTVDYRKGSRNDKRITELESAIRKAFESTIHTHLYPSSQISIQLHVLHQDGSLLAALINAATLALVDAGIPMSDYLAACSAGLVVYHAAGDDRAAALLDIDKDEEDQLPYLTVATLGASDKVAVLWSDTNVHISRLETMMACAVDGCAKIREKMDDIVKQHGQRLISQGTVERGAELDVEMD</sequence>
<dbReference type="InterPro" id="IPR036345">
    <property type="entry name" value="ExoRNase_PH_dom2_sf"/>
</dbReference>
<dbReference type="SUPFAM" id="SSF55666">
    <property type="entry name" value="Ribonuclease PH domain 2-like"/>
    <property type="match status" value="1"/>
</dbReference>
<dbReference type="GO" id="GO:0034475">
    <property type="term" value="P:U4 snRNA 3'-end processing"/>
    <property type="evidence" value="ECO:0007669"/>
    <property type="project" value="TreeGrafter"/>
</dbReference>
<evidence type="ECO:0000256" key="3">
    <source>
        <dbReference type="ARBA" id="ARBA00006678"/>
    </source>
</evidence>
<feature type="domain" description="Exoribonuclease phosphorolytic" evidence="8">
    <location>
        <begin position="30"/>
        <end position="154"/>
    </location>
</feature>
<comment type="subcellular location">
    <subcellularLocation>
        <location evidence="1">Cytoplasm</location>
    </subcellularLocation>
    <subcellularLocation>
        <location evidence="2">Nucleus</location>
        <location evidence="2">Nucleolus</location>
    </subcellularLocation>
</comment>
<feature type="domain" description="Exoribonuclease phosphorolytic" evidence="9">
    <location>
        <begin position="158"/>
        <end position="228"/>
    </location>
</feature>
<evidence type="ECO:0000256" key="2">
    <source>
        <dbReference type="ARBA" id="ARBA00004604"/>
    </source>
</evidence>
<evidence type="ECO:0000256" key="1">
    <source>
        <dbReference type="ARBA" id="ARBA00004496"/>
    </source>
</evidence>
<proteinExistence type="inferred from homology"/>
<evidence type="ECO:0000313" key="10">
    <source>
        <dbReference type="EMBL" id="KAH7367803.1"/>
    </source>
</evidence>
<accession>A0A8K0TLM1</accession>
<dbReference type="Proteomes" id="UP000813385">
    <property type="component" value="Unassembled WGS sequence"/>
</dbReference>
<dbReference type="GO" id="GO:0071051">
    <property type="term" value="P:poly(A)-dependent snoRNA 3'-end processing"/>
    <property type="evidence" value="ECO:0007669"/>
    <property type="project" value="TreeGrafter"/>
</dbReference>
<dbReference type="InterPro" id="IPR015847">
    <property type="entry name" value="ExoRNase_PH_dom2"/>
</dbReference>
<dbReference type="GO" id="GO:0016075">
    <property type="term" value="P:rRNA catabolic process"/>
    <property type="evidence" value="ECO:0007669"/>
    <property type="project" value="TreeGrafter"/>
</dbReference>
<keyword evidence="11" id="KW-1185">Reference proteome</keyword>
<evidence type="ECO:0000259" key="9">
    <source>
        <dbReference type="Pfam" id="PF03725"/>
    </source>
</evidence>
<dbReference type="EMBL" id="JAGPXD010000002">
    <property type="protein sequence ID" value="KAH7367803.1"/>
    <property type="molecule type" value="Genomic_DNA"/>
</dbReference>
<dbReference type="InterPro" id="IPR050080">
    <property type="entry name" value="RNase_PH"/>
</dbReference>
<comment type="caution">
    <text evidence="10">The sequence shown here is derived from an EMBL/GenBank/DDBJ whole genome shotgun (WGS) entry which is preliminary data.</text>
</comment>
<dbReference type="AlphaFoldDB" id="A0A8K0TLM1"/>
<dbReference type="PANTHER" id="PTHR11953">
    <property type="entry name" value="EXOSOME COMPLEX COMPONENT"/>
    <property type="match status" value="1"/>
</dbReference>
<dbReference type="InterPro" id="IPR020568">
    <property type="entry name" value="Ribosomal_Su5_D2-typ_SF"/>
</dbReference>
<evidence type="ECO:0000313" key="11">
    <source>
        <dbReference type="Proteomes" id="UP000813385"/>
    </source>
</evidence>
<dbReference type="GO" id="GO:0000177">
    <property type="term" value="C:cytoplasmic exosome (RNase complex)"/>
    <property type="evidence" value="ECO:0007669"/>
    <property type="project" value="TreeGrafter"/>
</dbReference>
<reference evidence="10" key="1">
    <citation type="journal article" date="2021" name="Nat. Commun.">
        <title>Genetic determinants of endophytism in the Arabidopsis root mycobiome.</title>
        <authorList>
            <person name="Mesny F."/>
            <person name="Miyauchi S."/>
            <person name="Thiergart T."/>
            <person name="Pickel B."/>
            <person name="Atanasova L."/>
            <person name="Karlsson M."/>
            <person name="Huettel B."/>
            <person name="Barry K.W."/>
            <person name="Haridas S."/>
            <person name="Chen C."/>
            <person name="Bauer D."/>
            <person name="Andreopoulos W."/>
            <person name="Pangilinan J."/>
            <person name="LaButti K."/>
            <person name="Riley R."/>
            <person name="Lipzen A."/>
            <person name="Clum A."/>
            <person name="Drula E."/>
            <person name="Henrissat B."/>
            <person name="Kohler A."/>
            <person name="Grigoriev I.V."/>
            <person name="Martin F.M."/>
            <person name="Hacquard S."/>
        </authorList>
    </citation>
    <scope>NUCLEOTIDE SEQUENCE</scope>
    <source>
        <strain evidence="10">MPI-CAGE-AT-0016</strain>
    </source>
</reference>
<dbReference type="InterPro" id="IPR001247">
    <property type="entry name" value="ExoRNase_PH_dom1"/>
</dbReference>
<evidence type="ECO:0000259" key="8">
    <source>
        <dbReference type="Pfam" id="PF01138"/>
    </source>
</evidence>
<dbReference type="GO" id="GO:0003723">
    <property type="term" value="F:RNA binding"/>
    <property type="evidence" value="ECO:0007669"/>
    <property type="project" value="TreeGrafter"/>
</dbReference>
<comment type="subunit">
    <text evidence="6">Component of the RNA exosome complex. Specifically part of the catalytically inactive RNA exosome core complex (Exo-9) which may associate with the catalytic subunits RRP6 and DIS3 in cytoplasmic- and nuclear-specific RNA exosome complex forms. Exo-9 is formed by a hexameric base ring of RNase PH domain-containing subunits and a cap ring consisting of CSL4, RRP4 and RRP40.</text>
</comment>
<evidence type="ECO:0000256" key="7">
    <source>
        <dbReference type="ARBA" id="ARBA00077929"/>
    </source>
</evidence>
<organism evidence="10 11">
    <name type="scientific">Plectosphaerella cucumerina</name>
    <dbReference type="NCBI Taxonomy" id="40658"/>
    <lineage>
        <taxon>Eukaryota</taxon>
        <taxon>Fungi</taxon>
        <taxon>Dikarya</taxon>
        <taxon>Ascomycota</taxon>
        <taxon>Pezizomycotina</taxon>
        <taxon>Sordariomycetes</taxon>
        <taxon>Hypocreomycetidae</taxon>
        <taxon>Glomerellales</taxon>
        <taxon>Plectosphaerellaceae</taxon>
        <taxon>Plectosphaerella</taxon>
    </lineage>
</organism>
<dbReference type="FunFam" id="3.30.230.70:FF:000004">
    <property type="entry name" value="Exosome complex component Rrp41"/>
    <property type="match status" value="1"/>
</dbReference>
<comment type="similarity">
    <text evidence="3">Belongs to the RNase PH family.</text>
</comment>
<evidence type="ECO:0000256" key="6">
    <source>
        <dbReference type="ARBA" id="ARBA00063066"/>
    </source>
</evidence>
<evidence type="ECO:0000256" key="5">
    <source>
        <dbReference type="ARBA" id="ARBA00022835"/>
    </source>
</evidence>
<name>A0A8K0TLM1_9PEZI</name>
<dbReference type="CDD" id="cd11370">
    <property type="entry name" value="RNase_PH_RRP41"/>
    <property type="match status" value="1"/>
</dbReference>